<accession>A0A822XWZ6</accession>
<reference evidence="2 3" key="1">
    <citation type="journal article" date="2020" name="Mol. Biol. Evol.">
        <title>Distinct Expression and Methylation Patterns for Genes with Different Fates following a Single Whole-Genome Duplication in Flowering Plants.</title>
        <authorList>
            <person name="Shi T."/>
            <person name="Rahmani R.S."/>
            <person name="Gugger P.F."/>
            <person name="Wang M."/>
            <person name="Li H."/>
            <person name="Zhang Y."/>
            <person name="Li Z."/>
            <person name="Wang Q."/>
            <person name="Van de Peer Y."/>
            <person name="Marchal K."/>
            <person name="Chen J."/>
        </authorList>
    </citation>
    <scope>NUCLEOTIDE SEQUENCE [LARGE SCALE GENOMIC DNA]</scope>
    <source>
        <tissue evidence="2">Leaf</tissue>
    </source>
</reference>
<name>A0A822XWZ6_NELNU</name>
<dbReference type="PROSITE" id="PS50053">
    <property type="entry name" value="UBIQUITIN_2"/>
    <property type="match status" value="1"/>
</dbReference>
<protein>
    <recommendedName>
        <fullName evidence="1">Ubiquitin-like domain-containing protein</fullName>
    </recommendedName>
</protein>
<comment type="caution">
    <text evidence="2">The sequence shown here is derived from an EMBL/GenBank/DDBJ whole genome shotgun (WGS) entry which is preliminary data.</text>
</comment>
<sequence length="100" mass="11366">MRLVVEVLTGTLFYVQVDDNATVGDLKREIGAQEKLPEDRLILVLHNHNHHGSSSVMVDDKLSLLEYGVRDGSHIHLCFYPLDDAAHYHLLFTLPDSLTW</sequence>
<feature type="domain" description="Ubiquitin-like" evidence="1">
    <location>
        <begin position="1"/>
        <end position="77"/>
    </location>
</feature>
<dbReference type="EMBL" id="DUZY01000001">
    <property type="protein sequence ID" value="DAD23285.1"/>
    <property type="molecule type" value="Genomic_DNA"/>
</dbReference>
<gene>
    <name evidence="2" type="ORF">HUJ06_024748</name>
</gene>
<dbReference type="SUPFAM" id="SSF54236">
    <property type="entry name" value="Ubiquitin-like"/>
    <property type="match status" value="1"/>
</dbReference>
<dbReference type="CDD" id="cd17039">
    <property type="entry name" value="Ubl_ubiquitin_like"/>
    <property type="match status" value="1"/>
</dbReference>
<dbReference type="PANTHER" id="PTHR10621:SF61">
    <property type="entry name" value="UBIQUITIN FAMILY PROTEIN"/>
    <property type="match status" value="1"/>
</dbReference>
<evidence type="ECO:0000313" key="2">
    <source>
        <dbReference type="EMBL" id="DAD23285.1"/>
    </source>
</evidence>
<keyword evidence="3" id="KW-1185">Reference proteome</keyword>
<dbReference type="PANTHER" id="PTHR10621">
    <property type="entry name" value="UV EXCISION REPAIR PROTEIN RAD23"/>
    <property type="match status" value="1"/>
</dbReference>
<evidence type="ECO:0000313" key="3">
    <source>
        <dbReference type="Proteomes" id="UP000607653"/>
    </source>
</evidence>
<proteinExistence type="predicted"/>
<dbReference type="Pfam" id="PF00240">
    <property type="entry name" value="ubiquitin"/>
    <property type="match status" value="1"/>
</dbReference>
<evidence type="ECO:0000259" key="1">
    <source>
        <dbReference type="PROSITE" id="PS50053"/>
    </source>
</evidence>
<dbReference type="AlphaFoldDB" id="A0A822XWZ6"/>
<dbReference type="Proteomes" id="UP000607653">
    <property type="component" value="Unassembled WGS sequence"/>
</dbReference>
<organism evidence="2 3">
    <name type="scientific">Nelumbo nucifera</name>
    <name type="common">Sacred lotus</name>
    <dbReference type="NCBI Taxonomy" id="4432"/>
    <lineage>
        <taxon>Eukaryota</taxon>
        <taxon>Viridiplantae</taxon>
        <taxon>Streptophyta</taxon>
        <taxon>Embryophyta</taxon>
        <taxon>Tracheophyta</taxon>
        <taxon>Spermatophyta</taxon>
        <taxon>Magnoliopsida</taxon>
        <taxon>Proteales</taxon>
        <taxon>Nelumbonaceae</taxon>
        <taxon>Nelumbo</taxon>
    </lineage>
</organism>
<dbReference type="Gene3D" id="3.10.20.90">
    <property type="entry name" value="Phosphatidylinositol 3-kinase Catalytic Subunit, Chain A, domain 1"/>
    <property type="match status" value="1"/>
</dbReference>
<dbReference type="InterPro" id="IPR000626">
    <property type="entry name" value="Ubiquitin-like_dom"/>
</dbReference>
<dbReference type="InterPro" id="IPR029071">
    <property type="entry name" value="Ubiquitin-like_domsf"/>
</dbReference>